<keyword evidence="3" id="KW-0804">Transcription</keyword>
<dbReference type="Proteomes" id="UP000074561">
    <property type="component" value="Chromosome"/>
</dbReference>
<dbReference type="PANTHER" id="PTHR30146">
    <property type="entry name" value="LACI-RELATED TRANSCRIPTIONAL REPRESSOR"/>
    <property type="match status" value="1"/>
</dbReference>
<reference evidence="5 6" key="1">
    <citation type="submission" date="2015-11" db="EMBL/GenBank/DDBJ databases">
        <title>Exploring the genomic traits of fungus-feeding bacterial genus Collimonas.</title>
        <authorList>
            <person name="Song C."/>
            <person name="Schmidt R."/>
            <person name="de Jager V."/>
            <person name="Krzyzanowska D."/>
            <person name="Jongedijk E."/>
            <person name="Cankar K."/>
            <person name="Beekwilder J."/>
            <person name="van Veen A."/>
            <person name="de Boer W."/>
            <person name="van Veen J.A."/>
            <person name="Garbeva P."/>
        </authorList>
    </citation>
    <scope>NUCLEOTIDE SEQUENCE [LARGE SCALE GENOMIC DNA]</scope>
    <source>
        <strain evidence="5 6">Ter91</strain>
    </source>
</reference>
<dbReference type="Pfam" id="PF00356">
    <property type="entry name" value="LacI"/>
    <property type="match status" value="1"/>
</dbReference>
<dbReference type="InterPro" id="IPR028082">
    <property type="entry name" value="Peripla_BP_I"/>
</dbReference>
<organism evidence="5 6">
    <name type="scientific">Collimonas pratensis</name>
    <dbReference type="NCBI Taxonomy" id="279113"/>
    <lineage>
        <taxon>Bacteria</taxon>
        <taxon>Pseudomonadati</taxon>
        <taxon>Pseudomonadota</taxon>
        <taxon>Betaproteobacteria</taxon>
        <taxon>Burkholderiales</taxon>
        <taxon>Oxalobacteraceae</taxon>
        <taxon>Collimonas</taxon>
    </lineage>
</organism>
<dbReference type="AlphaFoldDB" id="A0A127QC18"/>
<dbReference type="Gene3D" id="1.10.260.40">
    <property type="entry name" value="lambda repressor-like DNA-binding domains"/>
    <property type="match status" value="1"/>
</dbReference>
<gene>
    <name evidence="5" type="ORF">CPter91_5278</name>
</gene>
<proteinExistence type="predicted"/>
<sequence>MSRTTVSFVLNDVPGMGISQETRERVLTAARQLGYVANAIARSLASGATRTVALVMPHRDHINIDIDAYLPRFLAGINLTCHASGYKLLFEPVEESSRPGVFADLVDSRRVDGLIVLNPRGIDDAYLCQLAANGFPLVVFGSNLSEHQGICSIDADNRDAARRATSHLLALGHRQIAHLGYASDENQIPRERLRGFHDAMQAHGADINPAWIAYGNYSAQSGYDAMRSMLQRAPGMTALFAGNDTIAFGAMAALRDAGLRIPEDVAIVGYDDIPLAAFAAPPLTTMRTEPYKDGSDAASILLQAIAGEPLDKAYVRDAAPLIVRRSCGSGKD</sequence>
<accession>A0A127QC18</accession>
<dbReference type="STRING" id="279113.CPter91_5278"/>
<dbReference type="InterPro" id="IPR010982">
    <property type="entry name" value="Lambda_DNA-bd_dom_sf"/>
</dbReference>
<evidence type="ECO:0000256" key="2">
    <source>
        <dbReference type="ARBA" id="ARBA00023125"/>
    </source>
</evidence>
<dbReference type="InterPro" id="IPR000843">
    <property type="entry name" value="HTH_LacI"/>
</dbReference>
<dbReference type="SUPFAM" id="SSF47413">
    <property type="entry name" value="lambda repressor-like DNA-binding domains"/>
    <property type="match status" value="1"/>
</dbReference>
<evidence type="ECO:0000313" key="6">
    <source>
        <dbReference type="Proteomes" id="UP000074561"/>
    </source>
</evidence>
<dbReference type="Pfam" id="PF13377">
    <property type="entry name" value="Peripla_BP_3"/>
    <property type="match status" value="1"/>
</dbReference>
<dbReference type="Gene3D" id="3.40.50.2300">
    <property type="match status" value="2"/>
</dbReference>
<dbReference type="SMART" id="SM00354">
    <property type="entry name" value="HTH_LACI"/>
    <property type="match status" value="1"/>
</dbReference>
<evidence type="ECO:0000256" key="3">
    <source>
        <dbReference type="ARBA" id="ARBA00023163"/>
    </source>
</evidence>
<dbReference type="PANTHER" id="PTHR30146:SF109">
    <property type="entry name" value="HTH-TYPE TRANSCRIPTIONAL REGULATOR GALS"/>
    <property type="match status" value="1"/>
</dbReference>
<dbReference type="CDD" id="cd06267">
    <property type="entry name" value="PBP1_LacI_sugar_binding-like"/>
    <property type="match status" value="1"/>
</dbReference>
<dbReference type="GO" id="GO:0000976">
    <property type="term" value="F:transcription cis-regulatory region binding"/>
    <property type="evidence" value="ECO:0007669"/>
    <property type="project" value="TreeGrafter"/>
</dbReference>
<dbReference type="CDD" id="cd01392">
    <property type="entry name" value="HTH_LacI"/>
    <property type="match status" value="1"/>
</dbReference>
<keyword evidence="2" id="KW-0238">DNA-binding</keyword>
<feature type="domain" description="HTH lacI-type" evidence="4">
    <location>
        <begin position="1"/>
        <end position="46"/>
    </location>
</feature>
<evidence type="ECO:0000259" key="4">
    <source>
        <dbReference type="PROSITE" id="PS50932"/>
    </source>
</evidence>
<dbReference type="KEGG" id="cpra:CPter91_5278"/>
<evidence type="ECO:0000313" key="5">
    <source>
        <dbReference type="EMBL" id="AMP07564.1"/>
    </source>
</evidence>
<dbReference type="GO" id="GO:0003700">
    <property type="term" value="F:DNA-binding transcription factor activity"/>
    <property type="evidence" value="ECO:0007669"/>
    <property type="project" value="TreeGrafter"/>
</dbReference>
<dbReference type="PROSITE" id="PS50932">
    <property type="entry name" value="HTH_LACI_2"/>
    <property type="match status" value="1"/>
</dbReference>
<dbReference type="SUPFAM" id="SSF53822">
    <property type="entry name" value="Periplasmic binding protein-like I"/>
    <property type="match status" value="1"/>
</dbReference>
<dbReference type="PATRIC" id="fig|279113.9.peg.5231"/>
<name>A0A127QC18_9BURK</name>
<dbReference type="InterPro" id="IPR046335">
    <property type="entry name" value="LacI/GalR-like_sensor"/>
</dbReference>
<dbReference type="EMBL" id="CP013234">
    <property type="protein sequence ID" value="AMP07564.1"/>
    <property type="molecule type" value="Genomic_DNA"/>
</dbReference>
<keyword evidence="1" id="KW-0805">Transcription regulation</keyword>
<evidence type="ECO:0000256" key="1">
    <source>
        <dbReference type="ARBA" id="ARBA00023015"/>
    </source>
</evidence>
<protein>
    <submittedName>
        <fullName evidence="5">Periplasmic binding s and sugar binding domain of LacI family protein</fullName>
    </submittedName>
</protein>